<sequence length="521" mass="59281">MISLYLSLTVNNSSLHCPPRVDQIVGFDNCPISTFLKSLGVALASTSSKSSPTRPSDEISLIYSCWVTFIGLYIANYVAEGSSESGEEYKKNKRQTKPDFLDMVPWYSGTSADLYKTVFDLIISAKVFLSRFDLRMYQTVRKQNSEGETQRDYLHDDFSTKEELWFDFMADTGDGGNSTYTVARPLAQRKIKIESDTLKRGDLLLIGGDLAYPNPSKLTYERRMFRPFKYALQQPPSPVDTHADYAVPRCFAIPGNHDWFDGLDTFTKNICHGDWLGGWFLPQKTSYFALKLPMGWWIFGLDLALHSAIDNYQLDFFSKLAEEKYFLPVLHLRVSFSLFGVVTCLINPYIRVVGKSWIVWYEYGLASIRGAPSRGSSDPTAADENHNPSAIPTISISSAILPQSDMFEAWVGMKGLHPPQRHRILSILKVVWSGQGRHRFKTVLRFDKGEMVFLSLSVKIRSRYWSHQILGASEARFFSISAVCFIAGVITWRLINFRLPAPFLQRCWLQDGFPAPFLQQR</sequence>
<reference evidence="2" key="1">
    <citation type="journal article" date="2016" name="G3 (Bethesda)">
        <title>First Draft Assembly and Annotation of the Genome of a California Endemic Oak Quercus lobata Nee (Fagaceae).</title>
        <authorList>
            <person name="Sork V.L."/>
            <person name="Fitz-Gibbon S.T."/>
            <person name="Puiu D."/>
            <person name="Crepeau M."/>
            <person name="Gugger P.F."/>
            <person name="Sherman R."/>
            <person name="Stevens K."/>
            <person name="Langley C.H."/>
            <person name="Pellegrini M."/>
            <person name="Salzberg S.L."/>
        </authorList>
    </citation>
    <scope>NUCLEOTIDE SEQUENCE [LARGE SCALE GENOMIC DNA]</scope>
    <source>
        <strain evidence="2">cv. SW786</strain>
    </source>
</reference>
<evidence type="ECO:0008006" key="3">
    <source>
        <dbReference type="Google" id="ProtNLM"/>
    </source>
</evidence>
<dbReference type="SUPFAM" id="SSF56300">
    <property type="entry name" value="Metallo-dependent phosphatases"/>
    <property type="match status" value="1"/>
</dbReference>
<dbReference type="PANTHER" id="PTHR34211:SF3">
    <property type="entry name" value="CALCINEURIN-LIKE METALLO-PHOSPHOESTERASE SUPERFAMILY PROTEIN"/>
    <property type="match status" value="1"/>
</dbReference>
<keyword evidence="2" id="KW-1185">Reference proteome</keyword>
<dbReference type="InterPro" id="IPR029052">
    <property type="entry name" value="Metallo-depent_PP-like"/>
</dbReference>
<dbReference type="PANTHER" id="PTHR34211">
    <property type="entry name" value="CALCINEURIN-LIKE METALLO-PHOSPHOESTERASE SUPERFAMILY PROTEIN"/>
    <property type="match status" value="1"/>
</dbReference>
<organism evidence="1 2">
    <name type="scientific">Quercus lobata</name>
    <name type="common">Valley oak</name>
    <dbReference type="NCBI Taxonomy" id="97700"/>
    <lineage>
        <taxon>Eukaryota</taxon>
        <taxon>Viridiplantae</taxon>
        <taxon>Streptophyta</taxon>
        <taxon>Embryophyta</taxon>
        <taxon>Tracheophyta</taxon>
        <taxon>Spermatophyta</taxon>
        <taxon>Magnoliopsida</taxon>
        <taxon>eudicotyledons</taxon>
        <taxon>Gunneridae</taxon>
        <taxon>Pentapetalae</taxon>
        <taxon>rosids</taxon>
        <taxon>fabids</taxon>
        <taxon>Fagales</taxon>
        <taxon>Fagaceae</taxon>
        <taxon>Quercus</taxon>
    </lineage>
</organism>
<reference evidence="1" key="2">
    <citation type="submission" date="2021-01" db="UniProtKB">
        <authorList>
            <consortium name="EnsemblPlants"/>
        </authorList>
    </citation>
    <scope>IDENTIFICATION</scope>
</reference>
<protein>
    <recommendedName>
        <fullName evidence="3">Calcineurin-like phosphoesterase domain-containing protein</fullName>
    </recommendedName>
</protein>
<accession>A0A7N2KRW9</accession>
<dbReference type="Gramene" id="QL02p005748:mrna">
    <property type="protein sequence ID" value="QL02p005748:mrna"/>
    <property type="gene ID" value="QL02p005748"/>
</dbReference>
<dbReference type="Proteomes" id="UP000594261">
    <property type="component" value="Chromosome 2"/>
</dbReference>
<name>A0A7N2KRW9_QUELO</name>
<dbReference type="InParanoid" id="A0A7N2KRW9"/>
<proteinExistence type="predicted"/>
<evidence type="ECO:0000313" key="1">
    <source>
        <dbReference type="EnsemblPlants" id="QL02p005748:mrna"/>
    </source>
</evidence>
<evidence type="ECO:0000313" key="2">
    <source>
        <dbReference type="Proteomes" id="UP000594261"/>
    </source>
</evidence>
<dbReference type="AlphaFoldDB" id="A0A7N2KRW9"/>
<dbReference type="EnsemblPlants" id="QL02p005748:mrna">
    <property type="protein sequence ID" value="QL02p005748:mrna"/>
    <property type="gene ID" value="QL02p005748"/>
</dbReference>